<dbReference type="Proteomes" id="UP000094285">
    <property type="component" value="Unassembled WGS sequence"/>
</dbReference>
<evidence type="ECO:0000313" key="15">
    <source>
        <dbReference type="EMBL" id="ODV79533.1"/>
    </source>
</evidence>
<proteinExistence type="predicted"/>
<organism evidence="15 16">
    <name type="scientific">Suhomyces tanzawaensis NRRL Y-17324</name>
    <dbReference type="NCBI Taxonomy" id="984487"/>
    <lineage>
        <taxon>Eukaryota</taxon>
        <taxon>Fungi</taxon>
        <taxon>Dikarya</taxon>
        <taxon>Ascomycota</taxon>
        <taxon>Saccharomycotina</taxon>
        <taxon>Pichiomycetes</taxon>
        <taxon>Debaryomycetaceae</taxon>
        <taxon>Suhomyces</taxon>
    </lineage>
</organism>
<dbReference type="InterPro" id="IPR011252">
    <property type="entry name" value="Fibrogen-bd_dom1"/>
</dbReference>
<dbReference type="GO" id="GO:1903561">
    <property type="term" value="C:extracellular vesicle"/>
    <property type="evidence" value="ECO:0007669"/>
    <property type="project" value="TreeGrafter"/>
</dbReference>
<evidence type="ECO:0000256" key="7">
    <source>
        <dbReference type="ARBA" id="ARBA00022737"/>
    </source>
</evidence>
<dbReference type="Gene3D" id="2.60.40.1280">
    <property type="match status" value="1"/>
</dbReference>
<evidence type="ECO:0000256" key="11">
    <source>
        <dbReference type="ARBA" id="ARBA00023180"/>
    </source>
</evidence>
<dbReference type="Pfam" id="PF11766">
    <property type="entry name" value="Candida_ALS_N"/>
    <property type="match status" value="1"/>
</dbReference>
<dbReference type="InterPro" id="IPR043063">
    <property type="entry name" value="Agglutinin-like_N_N2"/>
</dbReference>
<evidence type="ECO:0000256" key="9">
    <source>
        <dbReference type="ARBA" id="ARBA00023136"/>
    </source>
</evidence>
<keyword evidence="4" id="KW-0964">Secreted</keyword>
<keyword evidence="11" id="KW-0325">Glycoprotein</keyword>
<feature type="chain" id="PRO_5009162851" evidence="13">
    <location>
        <begin position="19"/>
        <end position="387"/>
    </location>
</feature>
<protein>
    <submittedName>
        <fullName evidence="15">Bacterial adhesin</fullName>
    </submittedName>
</protein>
<evidence type="ECO:0000256" key="3">
    <source>
        <dbReference type="ARBA" id="ARBA00022512"/>
    </source>
</evidence>
<keyword evidence="8" id="KW-0130">Cell adhesion</keyword>
<keyword evidence="10" id="KW-1015">Disulfide bond</keyword>
<name>A0A1E4SJ45_9ASCO</name>
<keyword evidence="3" id="KW-0134">Cell wall</keyword>
<dbReference type="InterPro" id="IPR024672">
    <property type="entry name" value="Agglutinin-like_N"/>
</dbReference>
<evidence type="ECO:0000256" key="12">
    <source>
        <dbReference type="ARBA" id="ARBA00023288"/>
    </source>
</evidence>
<keyword evidence="9" id="KW-0472">Membrane</keyword>
<dbReference type="RefSeq" id="XP_020064655.1">
    <property type="nucleotide sequence ID" value="XM_020212019.1"/>
</dbReference>
<dbReference type="InterPro" id="IPR033504">
    <property type="entry name" value="ALS"/>
</dbReference>
<evidence type="ECO:0000313" key="16">
    <source>
        <dbReference type="Proteomes" id="UP000094285"/>
    </source>
</evidence>
<dbReference type="STRING" id="984487.A0A1E4SJ45"/>
<dbReference type="GO" id="GO:0098609">
    <property type="term" value="P:cell-cell adhesion"/>
    <property type="evidence" value="ECO:0007669"/>
    <property type="project" value="TreeGrafter"/>
</dbReference>
<comment type="subcellular location">
    <subcellularLocation>
        <location evidence="2">Membrane</location>
        <topology evidence="2">Lipid-anchor</topology>
        <topology evidence="2">GPI-anchor</topology>
    </subcellularLocation>
    <subcellularLocation>
        <location evidence="1">Secreted</location>
        <location evidence="1">Cell wall</location>
    </subcellularLocation>
</comment>
<keyword evidence="5" id="KW-0336">GPI-anchor</keyword>
<dbReference type="OrthoDB" id="3981162at2759"/>
<evidence type="ECO:0000256" key="10">
    <source>
        <dbReference type="ARBA" id="ARBA00023157"/>
    </source>
</evidence>
<dbReference type="PANTHER" id="PTHR33793">
    <property type="entry name" value="ALPHA-AGGLUTININ"/>
    <property type="match status" value="1"/>
</dbReference>
<keyword evidence="6 13" id="KW-0732">Signal</keyword>
<dbReference type="GO" id="GO:0030446">
    <property type="term" value="C:hyphal cell wall"/>
    <property type="evidence" value="ECO:0007669"/>
    <property type="project" value="TreeGrafter"/>
</dbReference>
<accession>A0A1E4SJ45</accession>
<dbReference type="GO" id="GO:0098552">
    <property type="term" value="C:side of membrane"/>
    <property type="evidence" value="ECO:0007669"/>
    <property type="project" value="UniProtKB-KW"/>
</dbReference>
<dbReference type="GO" id="GO:0030448">
    <property type="term" value="P:hyphal growth"/>
    <property type="evidence" value="ECO:0007669"/>
    <property type="project" value="TreeGrafter"/>
</dbReference>
<dbReference type="SUPFAM" id="SSF49401">
    <property type="entry name" value="Bacterial adhesins"/>
    <property type="match status" value="1"/>
</dbReference>
<gene>
    <name evidence="15" type="ORF">CANTADRAFT_99635</name>
</gene>
<dbReference type="GeneID" id="30986155"/>
<reference evidence="16" key="1">
    <citation type="submission" date="2016-05" db="EMBL/GenBank/DDBJ databases">
        <title>Comparative genomics of biotechnologically important yeasts.</title>
        <authorList>
            <consortium name="DOE Joint Genome Institute"/>
            <person name="Riley R."/>
            <person name="Haridas S."/>
            <person name="Wolfe K.H."/>
            <person name="Lopes M.R."/>
            <person name="Hittinger C.T."/>
            <person name="Goker M."/>
            <person name="Salamov A."/>
            <person name="Wisecaver J."/>
            <person name="Long T.M."/>
            <person name="Aerts A.L."/>
            <person name="Barry K."/>
            <person name="Choi C."/>
            <person name="Clum A."/>
            <person name="Coughlan A.Y."/>
            <person name="Deshpande S."/>
            <person name="Douglass A.P."/>
            <person name="Hanson S.J."/>
            <person name="Klenk H.-P."/>
            <person name="Labutti K."/>
            <person name="Lapidus A."/>
            <person name="Lindquist E."/>
            <person name="Lipzen A."/>
            <person name="Meier-Kolthoff J.P."/>
            <person name="Ohm R.A."/>
            <person name="Otillar R.P."/>
            <person name="Pangilinan J."/>
            <person name="Peng Y."/>
            <person name="Rokas A."/>
            <person name="Rosa C.A."/>
            <person name="Scheuner C."/>
            <person name="Sibirny A.A."/>
            <person name="Slot J.C."/>
            <person name="Stielow J.B."/>
            <person name="Sun H."/>
            <person name="Kurtzman C.P."/>
            <person name="Blackwell M."/>
            <person name="Grigoriev I.V."/>
            <person name="Jeffries T.W."/>
        </authorList>
    </citation>
    <scope>NUCLEOTIDE SEQUENCE [LARGE SCALE GENOMIC DNA]</scope>
    <source>
        <strain evidence="16">NRRL Y-17324</strain>
    </source>
</reference>
<dbReference type="PANTHER" id="PTHR33793:SF2">
    <property type="entry name" value="AGGLUTININ-LIKE PROTEIN 6"/>
    <property type="match status" value="1"/>
</dbReference>
<dbReference type="AlphaFoldDB" id="A0A1E4SJ45"/>
<feature type="domain" description="Agglutinin-like protein N-terminal" evidence="14">
    <location>
        <begin position="54"/>
        <end position="300"/>
    </location>
</feature>
<keyword evidence="16" id="KW-1185">Reference proteome</keyword>
<keyword evidence="7" id="KW-0677">Repeat</keyword>
<sequence length="387" mass="40881">MKLLNIVAVAGALAVAAGKQVSGVFTSFDSLKYQKGANYPNITPATPSWVATLSWSLDAAKVAPGDTFTLTLPCVFKFTTDSNTINLQADGATYATCTLTGGEILVPYSSMQCTVTNQISNVNLADGTVYFPLTFSVGGSANLADLQNANCFTAGTNTVTFKDGDKALSTTVDFNGGSSNNQGIDSLNYNLKVLPSINTYQHYALAGNCPDGYSSGTLGISGVNAVIDCSSVHAGITNDINAWYYPKSSSSDFQFQASCSSNQYTITYSNIPAGYRPFIDFLSTNPGVSLRTVYTDTFTCKNGRRTNDGLTRTWGSYNNGGTGSNGNVVKIVTLTWTGTTTGITTLPFSTGPGNTQTVVVEVPVPTTTVTSTWTGLCSSRSNRYCHR</sequence>
<keyword evidence="12" id="KW-0449">Lipoprotein</keyword>
<evidence type="ECO:0000256" key="1">
    <source>
        <dbReference type="ARBA" id="ARBA00004191"/>
    </source>
</evidence>
<dbReference type="Gene3D" id="2.60.40.2430">
    <property type="entry name" value="Agglutinin-like protein, N-terminal domain, N2 subdomain"/>
    <property type="match status" value="1"/>
</dbReference>
<evidence type="ECO:0000256" key="8">
    <source>
        <dbReference type="ARBA" id="ARBA00022889"/>
    </source>
</evidence>
<dbReference type="GO" id="GO:0030445">
    <property type="term" value="C:yeast-form cell wall"/>
    <property type="evidence" value="ECO:0007669"/>
    <property type="project" value="TreeGrafter"/>
</dbReference>
<dbReference type="SMART" id="SM01056">
    <property type="entry name" value="Candida_ALS_N"/>
    <property type="match status" value="1"/>
</dbReference>
<evidence type="ECO:0000256" key="4">
    <source>
        <dbReference type="ARBA" id="ARBA00022525"/>
    </source>
</evidence>
<evidence type="ECO:0000256" key="2">
    <source>
        <dbReference type="ARBA" id="ARBA00004589"/>
    </source>
</evidence>
<dbReference type="EMBL" id="KV453911">
    <property type="protein sequence ID" value="ODV79533.1"/>
    <property type="molecule type" value="Genomic_DNA"/>
</dbReference>
<evidence type="ECO:0000256" key="13">
    <source>
        <dbReference type="SAM" id="SignalP"/>
    </source>
</evidence>
<evidence type="ECO:0000256" key="6">
    <source>
        <dbReference type="ARBA" id="ARBA00022729"/>
    </source>
</evidence>
<dbReference type="InterPro" id="IPR008966">
    <property type="entry name" value="Adhesion_dom_sf"/>
</dbReference>
<dbReference type="GO" id="GO:0009986">
    <property type="term" value="C:cell surface"/>
    <property type="evidence" value="ECO:0007669"/>
    <property type="project" value="TreeGrafter"/>
</dbReference>
<feature type="signal peptide" evidence="13">
    <location>
        <begin position="1"/>
        <end position="18"/>
    </location>
</feature>
<evidence type="ECO:0000256" key="5">
    <source>
        <dbReference type="ARBA" id="ARBA00022622"/>
    </source>
</evidence>
<evidence type="ECO:0000259" key="14">
    <source>
        <dbReference type="SMART" id="SM01056"/>
    </source>
</evidence>